<organism evidence="2">
    <name type="scientific">marine metagenome</name>
    <dbReference type="NCBI Taxonomy" id="408172"/>
    <lineage>
        <taxon>unclassified sequences</taxon>
        <taxon>metagenomes</taxon>
        <taxon>ecological metagenomes</taxon>
    </lineage>
</organism>
<gene>
    <name evidence="2" type="ORF">METZ01_LOCUS406111</name>
</gene>
<protein>
    <submittedName>
        <fullName evidence="2">Uncharacterized protein</fullName>
    </submittedName>
</protein>
<reference evidence="2" key="1">
    <citation type="submission" date="2018-05" db="EMBL/GenBank/DDBJ databases">
        <authorList>
            <person name="Lanie J.A."/>
            <person name="Ng W.-L."/>
            <person name="Kazmierczak K.M."/>
            <person name="Andrzejewski T.M."/>
            <person name="Davidsen T.M."/>
            <person name="Wayne K.J."/>
            <person name="Tettelin H."/>
            <person name="Glass J.I."/>
            <person name="Rusch D."/>
            <person name="Podicherti R."/>
            <person name="Tsui H.-C.T."/>
            <person name="Winkler M.E."/>
        </authorList>
    </citation>
    <scope>NUCLEOTIDE SEQUENCE</scope>
</reference>
<evidence type="ECO:0000313" key="2">
    <source>
        <dbReference type="EMBL" id="SVD53257.1"/>
    </source>
</evidence>
<accession>A0A382W3A5</accession>
<proteinExistence type="predicted"/>
<dbReference type="AlphaFoldDB" id="A0A382W3A5"/>
<feature type="region of interest" description="Disordered" evidence="1">
    <location>
        <begin position="26"/>
        <end position="50"/>
    </location>
</feature>
<evidence type="ECO:0000256" key="1">
    <source>
        <dbReference type="SAM" id="MobiDB-lite"/>
    </source>
</evidence>
<name>A0A382W3A5_9ZZZZ</name>
<dbReference type="EMBL" id="UINC01156691">
    <property type="protein sequence ID" value="SVD53257.1"/>
    <property type="molecule type" value="Genomic_DNA"/>
</dbReference>
<sequence length="50" mass="6003">MISLHRMEASMTLLETLKKIEHFILGDNKHKSDNKPPDHWKKYRRPKTDS</sequence>